<gene>
    <name evidence="1" type="ORF">OPT61_g692</name>
</gene>
<name>A0ACC2IT12_9PLEO</name>
<proteinExistence type="predicted"/>
<organism evidence="1 2">
    <name type="scientific">Boeremia exigua</name>
    <dbReference type="NCBI Taxonomy" id="749465"/>
    <lineage>
        <taxon>Eukaryota</taxon>
        <taxon>Fungi</taxon>
        <taxon>Dikarya</taxon>
        <taxon>Ascomycota</taxon>
        <taxon>Pezizomycotina</taxon>
        <taxon>Dothideomycetes</taxon>
        <taxon>Pleosporomycetidae</taxon>
        <taxon>Pleosporales</taxon>
        <taxon>Pleosporineae</taxon>
        <taxon>Didymellaceae</taxon>
        <taxon>Boeremia</taxon>
    </lineage>
</organism>
<evidence type="ECO:0000313" key="2">
    <source>
        <dbReference type="Proteomes" id="UP001153331"/>
    </source>
</evidence>
<accession>A0ACC2IT12</accession>
<dbReference type="Proteomes" id="UP001153331">
    <property type="component" value="Unassembled WGS sequence"/>
</dbReference>
<protein>
    <submittedName>
        <fullName evidence="1">Uncharacterized protein</fullName>
    </submittedName>
</protein>
<evidence type="ECO:0000313" key="1">
    <source>
        <dbReference type="EMBL" id="KAJ8118312.1"/>
    </source>
</evidence>
<keyword evidence="2" id="KW-1185">Reference proteome</keyword>
<comment type="caution">
    <text evidence="1">The sequence shown here is derived from an EMBL/GenBank/DDBJ whole genome shotgun (WGS) entry which is preliminary data.</text>
</comment>
<dbReference type="EMBL" id="JAPHNI010000023">
    <property type="protein sequence ID" value="KAJ8118312.1"/>
    <property type="molecule type" value="Genomic_DNA"/>
</dbReference>
<sequence>MENLCQLLSNRADDALGDRFCGFRKFGHACVDAAALFMMHLIDGIVALWNSICDWFTRLFNKVLTFVISVRDTIISVITALINSTIEFTIHVRICCFLVCGWTAHQIRNGWMYVQERFTAGLKLCTEIATKLIQVSGPFWFLLPILALVYTASNFIDDLPMPSMDSNFSAESANQTSWSLSMPYRFDLFTESANETSLPLSVPQLAYRPDFTAVAILIVGLLFTPFLQNACTAIVMSIIELLRTGLRTLVEEIWPRLLAWFCTITTSPKVLRIALLVFASAFWWGGHQFVNISATWGTGTLPFNPLRLAFTCLEYAVLFCIESAHWLITLHKMLEPVTLADVERLWSAALQGIIYLLVIIAMSRVLYLYHLDAKMGIVEPEENPNDEDSESDESDNDSDDNGTDEEDSGSDEE</sequence>
<reference evidence="1" key="1">
    <citation type="submission" date="2022-11" db="EMBL/GenBank/DDBJ databases">
        <title>Genome Sequence of Boeremia exigua.</title>
        <authorList>
            <person name="Buettner E."/>
        </authorList>
    </citation>
    <scope>NUCLEOTIDE SEQUENCE</scope>
    <source>
        <strain evidence="1">CU02</strain>
    </source>
</reference>